<feature type="chain" id="PRO_5012410401" description="Lipoprotein" evidence="1">
    <location>
        <begin position="22"/>
        <end position="152"/>
    </location>
</feature>
<dbReference type="EMBL" id="FSRU01000002">
    <property type="protein sequence ID" value="SIO59798.1"/>
    <property type="molecule type" value="Genomic_DNA"/>
</dbReference>
<organism evidence="2 3">
    <name type="scientific">Paraburkholderia phenazinium</name>
    <dbReference type="NCBI Taxonomy" id="60549"/>
    <lineage>
        <taxon>Bacteria</taxon>
        <taxon>Pseudomonadati</taxon>
        <taxon>Pseudomonadota</taxon>
        <taxon>Betaproteobacteria</taxon>
        <taxon>Burkholderiales</taxon>
        <taxon>Burkholderiaceae</taxon>
        <taxon>Paraburkholderia</taxon>
    </lineage>
</organism>
<dbReference type="RefSeq" id="WP_074299542.1">
    <property type="nucleotide sequence ID" value="NZ_FSRU01000002.1"/>
</dbReference>
<sequence length="152" mass="16199">MKTIIAVALATLALTACGSSADKQAQQDNDFAHSERRLDAAQTNATVSCRDEAQCDQAWQLTKTYVAQHSEEPVIRADALAIESDVPGSSGHAVYSAARVAKGSGATITLYAQCKGMYGPDHSMASDYDECVKKITTTQNGFALFLQHVNAN</sequence>
<dbReference type="AlphaFoldDB" id="A0A1N6KTC1"/>
<proteinExistence type="predicted"/>
<dbReference type="Proteomes" id="UP000185151">
    <property type="component" value="Unassembled WGS sequence"/>
</dbReference>
<keyword evidence="3" id="KW-1185">Reference proteome</keyword>
<evidence type="ECO:0000313" key="2">
    <source>
        <dbReference type="EMBL" id="SIO59798.1"/>
    </source>
</evidence>
<name>A0A1N6KTC1_9BURK</name>
<keyword evidence="1" id="KW-0732">Signal</keyword>
<dbReference type="PROSITE" id="PS51257">
    <property type="entry name" value="PROKAR_LIPOPROTEIN"/>
    <property type="match status" value="1"/>
</dbReference>
<reference evidence="2 3" key="1">
    <citation type="submission" date="2016-11" db="EMBL/GenBank/DDBJ databases">
        <authorList>
            <person name="Jaros S."/>
            <person name="Januszkiewicz K."/>
            <person name="Wedrychowicz H."/>
        </authorList>
    </citation>
    <scope>NUCLEOTIDE SEQUENCE [LARGE SCALE GENOMIC DNA]</scope>
    <source>
        <strain evidence="2 3">GAS95</strain>
    </source>
</reference>
<accession>A0A1N6KTC1</accession>
<protein>
    <recommendedName>
        <fullName evidence="4">Lipoprotein</fullName>
    </recommendedName>
</protein>
<feature type="signal peptide" evidence="1">
    <location>
        <begin position="1"/>
        <end position="21"/>
    </location>
</feature>
<evidence type="ECO:0000313" key="3">
    <source>
        <dbReference type="Proteomes" id="UP000185151"/>
    </source>
</evidence>
<dbReference type="OrthoDB" id="9003270at2"/>
<evidence type="ECO:0000256" key="1">
    <source>
        <dbReference type="SAM" id="SignalP"/>
    </source>
</evidence>
<evidence type="ECO:0008006" key="4">
    <source>
        <dbReference type="Google" id="ProtNLM"/>
    </source>
</evidence>
<gene>
    <name evidence="2" type="ORF">SAMN05444165_4643</name>
</gene>